<dbReference type="Pfam" id="PF16344">
    <property type="entry name" value="FecR_C"/>
    <property type="match status" value="1"/>
</dbReference>
<proteinExistence type="predicted"/>
<organism evidence="4 5">
    <name type="scientific">Chitinophaga fulva</name>
    <dbReference type="NCBI Taxonomy" id="2728842"/>
    <lineage>
        <taxon>Bacteria</taxon>
        <taxon>Pseudomonadati</taxon>
        <taxon>Bacteroidota</taxon>
        <taxon>Chitinophagia</taxon>
        <taxon>Chitinophagales</taxon>
        <taxon>Chitinophagaceae</taxon>
        <taxon>Chitinophaga</taxon>
    </lineage>
</organism>
<dbReference type="Gene3D" id="2.60.120.1440">
    <property type="match status" value="1"/>
</dbReference>
<dbReference type="InterPro" id="IPR012373">
    <property type="entry name" value="Ferrdict_sens_TM"/>
</dbReference>
<dbReference type="AlphaFoldDB" id="A0A848GP42"/>
<protein>
    <submittedName>
        <fullName evidence="4">DUF4974 domain-containing protein</fullName>
    </submittedName>
</protein>
<feature type="domain" description="Protein FecR C-terminal" evidence="3">
    <location>
        <begin position="319"/>
        <end position="377"/>
    </location>
</feature>
<evidence type="ECO:0000259" key="3">
    <source>
        <dbReference type="Pfam" id="PF16344"/>
    </source>
</evidence>
<evidence type="ECO:0000259" key="2">
    <source>
        <dbReference type="Pfam" id="PF04773"/>
    </source>
</evidence>
<dbReference type="InterPro" id="IPR032508">
    <property type="entry name" value="FecR_C"/>
</dbReference>
<keyword evidence="1" id="KW-1133">Transmembrane helix</keyword>
<keyword evidence="1" id="KW-0472">Membrane</keyword>
<dbReference type="InterPro" id="IPR006860">
    <property type="entry name" value="FecR"/>
</dbReference>
<evidence type="ECO:0000313" key="4">
    <source>
        <dbReference type="EMBL" id="NML39747.1"/>
    </source>
</evidence>
<evidence type="ECO:0000256" key="1">
    <source>
        <dbReference type="SAM" id="Phobius"/>
    </source>
</evidence>
<dbReference type="Gene3D" id="3.55.50.30">
    <property type="match status" value="1"/>
</dbReference>
<feature type="transmembrane region" description="Helical" evidence="1">
    <location>
        <begin position="84"/>
        <end position="104"/>
    </location>
</feature>
<dbReference type="Pfam" id="PF04773">
    <property type="entry name" value="FecR"/>
    <property type="match status" value="1"/>
</dbReference>
<dbReference type="RefSeq" id="WP_169226805.1">
    <property type="nucleotide sequence ID" value="NZ_JABBGC010000002.1"/>
</dbReference>
<reference evidence="4 5" key="1">
    <citation type="submission" date="2020-04" db="EMBL/GenBank/DDBJ databases">
        <title>Chitinophaga sp. G-6-1-13 sp. nov., isolated from soil.</title>
        <authorList>
            <person name="Dahal R.H."/>
            <person name="Chaudhary D.K."/>
        </authorList>
    </citation>
    <scope>NUCLEOTIDE SEQUENCE [LARGE SCALE GENOMIC DNA]</scope>
    <source>
        <strain evidence="4 5">G-6-1-13</strain>
    </source>
</reference>
<dbReference type="PANTHER" id="PTHR30273">
    <property type="entry name" value="PERIPLASMIC SIGNAL SENSOR AND SIGMA FACTOR ACTIVATOR FECR-RELATED"/>
    <property type="match status" value="1"/>
</dbReference>
<keyword evidence="5" id="KW-1185">Reference proteome</keyword>
<dbReference type="GO" id="GO:0016989">
    <property type="term" value="F:sigma factor antagonist activity"/>
    <property type="evidence" value="ECO:0007669"/>
    <property type="project" value="TreeGrafter"/>
</dbReference>
<sequence>MSQEKAQSRYEELAEKWLKGTITPEEAKEYAAWYNAGQDAPVEIPASFAANEAEQEERLWRKIAARTGFPDHTATAAPLRRRRWWAAAAVTAAIVTAGYCWHHWQTKAPQPQQLATAIPDALPGSDKAVLTLGNGQQIILDSAGNGTLAQQGGVHIVKKADGSILYVDQHSGTIPDTLYNTMTVPKGGQYKLILPDGSRVWLNAASSLKYPVAFSNKERTVELNGEGYFEVAASAASPFHVKVRNTQIAVLGTSFNVMAYRDESNIQTTLLTGAVKVKQRTIERQIAPGQQAVVNNENGHISVGETETALATAWKDGQFRFSSNNIPMVLRQISRWYNIDIVYQGSIPQGHITGKVPRNMKLSGVIRILELSGVRCRQEAGRLLVFPSS</sequence>
<dbReference type="EMBL" id="JABBGC010000002">
    <property type="protein sequence ID" value="NML39747.1"/>
    <property type="molecule type" value="Genomic_DNA"/>
</dbReference>
<keyword evidence="1" id="KW-0812">Transmembrane</keyword>
<name>A0A848GP42_9BACT</name>
<dbReference type="PANTHER" id="PTHR30273:SF2">
    <property type="entry name" value="PROTEIN FECR"/>
    <property type="match status" value="1"/>
</dbReference>
<dbReference type="FunFam" id="2.60.120.1440:FF:000001">
    <property type="entry name" value="Putative anti-sigma factor"/>
    <property type="match status" value="1"/>
</dbReference>
<feature type="domain" description="FecR protein" evidence="2">
    <location>
        <begin position="181"/>
        <end position="276"/>
    </location>
</feature>
<gene>
    <name evidence="4" type="ORF">HHL17_21290</name>
</gene>
<accession>A0A848GP42</accession>
<dbReference type="Proteomes" id="UP000583266">
    <property type="component" value="Unassembled WGS sequence"/>
</dbReference>
<comment type="caution">
    <text evidence="4">The sequence shown here is derived from an EMBL/GenBank/DDBJ whole genome shotgun (WGS) entry which is preliminary data.</text>
</comment>
<evidence type="ECO:0000313" key="5">
    <source>
        <dbReference type="Proteomes" id="UP000583266"/>
    </source>
</evidence>